<dbReference type="AlphaFoldDB" id="A0A6L6YI12"/>
<evidence type="ECO:0000259" key="1">
    <source>
        <dbReference type="Pfam" id="PF04015"/>
    </source>
</evidence>
<dbReference type="EMBL" id="WSRP01000027">
    <property type="protein sequence ID" value="MVX57310.1"/>
    <property type="molecule type" value="Genomic_DNA"/>
</dbReference>
<protein>
    <submittedName>
        <fullName evidence="2">DUF362 domain-containing protein</fullName>
    </submittedName>
</protein>
<dbReference type="Proteomes" id="UP000472580">
    <property type="component" value="Unassembled WGS sequence"/>
</dbReference>
<reference evidence="2 3" key="1">
    <citation type="submission" date="2019-12" db="EMBL/GenBank/DDBJ databases">
        <title>Microbes associate with the intestines of laboratory mice.</title>
        <authorList>
            <person name="Navarre W."/>
            <person name="Wong E."/>
        </authorList>
    </citation>
    <scope>NUCLEOTIDE SEQUENCE [LARGE SCALE GENOMIC DNA]</scope>
    <source>
        <strain evidence="2 3">NM82_D38</strain>
    </source>
</reference>
<dbReference type="RefSeq" id="WP_160335735.1">
    <property type="nucleotide sequence ID" value="NZ_WSRP01000027.1"/>
</dbReference>
<keyword evidence="3" id="KW-1185">Reference proteome</keyword>
<dbReference type="InterPro" id="IPR007160">
    <property type="entry name" value="DUF362"/>
</dbReference>
<feature type="domain" description="DUF362" evidence="1">
    <location>
        <begin position="16"/>
        <end position="227"/>
    </location>
</feature>
<sequence length="270" mass="29467">MLLLLKAIDPALKGKVGIKLTFENYRDREVKINPDLIKPLVSQVKGTLIDSNYFDSARNAAASHLETAKQNGFDKVGPIDILDAEGEITLSVHGGLHLKTFITGAHLANYDSLISIVRFKGHNLPRYGGTMKNLSICLGTPRGAAQIHSGSKVTEYYSSAGEKTASEAMADAVKAALDYKPGRWIFFNIIDALDPQRRDSCKEAKNIGDIGILVSLDPVACDQAAVDMVYGFAPSEEVRRKWEEEHFTDTLSAAEKIGVGSTAYRLQLVK</sequence>
<evidence type="ECO:0000313" key="2">
    <source>
        <dbReference type="EMBL" id="MVX57310.1"/>
    </source>
</evidence>
<proteinExistence type="predicted"/>
<accession>A0A6L6YI12</accession>
<organism evidence="2 3">
    <name type="scientific">Parasutterella muris</name>
    <dbReference type="NCBI Taxonomy" id="2565572"/>
    <lineage>
        <taxon>Bacteria</taxon>
        <taxon>Pseudomonadati</taxon>
        <taxon>Pseudomonadota</taxon>
        <taxon>Betaproteobacteria</taxon>
        <taxon>Burkholderiales</taxon>
        <taxon>Sutterellaceae</taxon>
        <taxon>Parasutterella</taxon>
    </lineage>
</organism>
<gene>
    <name evidence="2" type="ORF">E5987_08860</name>
</gene>
<dbReference type="OrthoDB" id="9781559at2"/>
<comment type="caution">
    <text evidence="2">The sequence shown here is derived from an EMBL/GenBank/DDBJ whole genome shotgun (WGS) entry which is preliminary data.</text>
</comment>
<name>A0A6L6YI12_9BURK</name>
<evidence type="ECO:0000313" key="3">
    <source>
        <dbReference type="Proteomes" id="UP000472580"/>
    </source>
</evidence>
<dbReference type="Pfam" id="PF04015">
    <property type="entry name" value="DUF362"/>
    <property type="match status" value="1"/>
</dbReference>